<keyword evidence="1" id="KW-0808">Transferase</keyword>
<evidence type="ECO:0000313" key="1">
    <source>
        <dbReference type="EMBL" id="CAA9364987.1"/>
    </source>
</evidence>
<feature type="non-terminal residue" evidence="1">
    <location>
        <position position="40"/>
    </location>
</feature>
<feature type="non-terminal residue" evidence="1">
    <location>
        <position position="1"/>
    </location>
</feature>
<dbReference type="GO" id="GO:0004070">
    <property type="term" value="F:aspartate carbamoyltransferase activity"/>
    <property type="evidence" value="ECO:0007669"/>
    <property type="project" value="UniProtKB-EC"/>
</dbReference>
<dbReference type="EMBL" id="CADCTY010001267">
    <property type="protein sequence ID" value="CAA9364987.1"/>
    <property type="molecule type" value="Genomic_DNA"/>
</dbReference>
<dbReference type="EC" id="2.1.3.2" evidence="1"/>
<name>A0A6J4MRE5_9CYAN</name>
<gene>
    <name evidence="1" type="ORF">AVDCRST_MAG94-3646</name>
</gene>
<proteinExistence type="predicted"/>
<protein>
    <submittedName>
        <fullName evidence="1">Aspartate carbamoyltransferase</fullName>
        <ecNumber evidence="1">2.1.3.2</ecNumber>
    </submittedName>
</protein>
<dbReference type="AlphaFoldDB" id="A0A6J4MRE5"/>
<sequence length="40" mass="4483">GYCNMDAPPYFIPSGLYPSRIQCCIADNSQLWRSSITADQ</sequence>
<organism evidence="1">
    <name type="scientific">uncultured Leptolyngbya sp</name>
    <dbReference type="NCBI Taxonomy" id="332963"/>
    <lineage>
        <taxon>Bacteria</taxon>
        <taxon>Bacillati</taxon>
        <taxon>Cyanobacteriota</taxon>
        <taxon>Cyanophyceae</taxon>
        <taxon>Leptolyngbyales</taxon>
        <taxon>Leptolyngbyaceae</taxon>
        <taxon>Leptolyngbya group</taxon>
        <taxon>Leptolyngbya</taxon>
        <taxon>environmental samples</taxon>
    </lineage>
</organism>
<accession>A0A6J4MRE5</accession>
<reference evidence="1" key="1">
    <citation type="submission" date="2020-02" db="EMBL/GenBank/DDBJ databases">
        <authorList>
            <person name="Meier V. D."/>
        </authorList>
    </citation>
    <scope>NUCLEOTIDE SEQUENCE</scope>
    <source>
        <strain evidence="1">AVDCRST_MAG94</strain>
    </source>
</reference>